<dbReference type="OrthoDB" id="21380at2759"/>
<dbReference type="GO" id="GO:0010571">
    <property type="term" value="P:positive regulation of nuclear cell cycle DNA replication"/>
    <property type="evidence" value="ECO:0007669"/>
    <property type="project" value="TreeGrafter"/>
</dbReference>
<dbReference type="FunCoup" id="A0A448YR25">
    <property type="interactions" value="161"/>
</dbReference>
<dbReference type="Pfam" id="PF22437">
    <property type="entry name" value="DBF4_BRCT"/>
    <property type="match status" value="1"/>
</dbReference>
<keyword evidence="3" id="KW-0862">Zinc</keyword>
<evidence type="ECO:0000313" key="8">
    <source>
        <dbReference type="Proteomes" id="UP000290900"/>
    </source>
</evidence>
<dbReference type="InterPro" id="IPR013939">
    <property type="entry name" value="Regulatory_Dfp1/Him1"/>
</dbReference>
<keyword evidence="1" id="KW-0479">Metal-binding</keyword>
<keyword evidence="2 4" id="KW-0863">Zinc-finger</keyword>
<accession>A0A448YR25</accession>
<dbReference type="GO" id="GO:1901987">
    <property type="term" value="P:regulation of cell cycle phase transition"/>
    <property type="evidence" value="ECO:0007669"/>
    <property type="project" value="TreeGrafter"/>
</dbReference>
<dbReference type="InterPro" id="IPR038545">
    <property type="entry name" value="Znf_DBF_sf"/>
</dbReference>
<dbReference type="InterPro" id="IPR051590">
    <property type="entry name" value="Replication_Regulatory_Kinase"/>
</dbReference>
<dbReference type="InParanoid" id="A0A448YR25"/>
<protein>
    <submittedName>
        <fullName evidence="7">DEKNAAC104608</fullName>
    </submittedName>
</protein>
<name>A0A448YR25_BRENA</name>
<dbReference type="Pfam" id="PF07535">
    <property type="entry name" value="zf-DBF"/>
    <property type="match status" value="1"/>
</dbReference>
<proteinExistence type="predicted"/>
<keyword evidence="8" id="KW-1185">Reference proteome</keyword>
<dbReference type="GO" id="GO:0008270">
    <property type="term" value="F:zinc ion binding"/>
    <property type="evidence" value="ECO:0007669"/>
    <property type="project" value="UniProtKB-KW"/>
</dbReference>
<feature type="compositionally biased region" description="Basic and acidic residues" evidence="5">
    <location>
        <begin position="253"/>
        <end position="307"/>
    </location>
</feature>
<dbReference type="STRING" id="13370.A0A448YR25"/>
<organism evidence="7 8">
    <name type="scientific">Brettanomyces naardenensis</name>
    <name type="common">Yeast</name>
    <dbReference type="NCBI Taxonomy" id="13370"/>
    <lineage>
        <taxon>Eukaryota</taxon>
        <taxon>Fungi</taxon>
        <taxon>Dikarya</taxon>
        <taxon>Ascomycota</taxon>
        <taxon>Saccharomycotina</taxon>
        <taxon>Pichiomycetes</taxon>
        <taxon>Pichiales</taxon>
        <taxon>Pichiaceae</taxon>
        <taxon>Brettanomyces</taxon>
    </lineage>
</organism>
<dbReference type="EMBL" id="CAACVR010000045">
    <property type="protein sequence ID" value="VEU23351.1"/>
    <property type="molecule type" value="Genomic_DNA"/>
</dbReference>
<feature type="region of interest" description="Disordered" evidence="5">
    <location>
        <begin position="446"/>
        <end position="470"/>
    </location>
</feature>
<dbReference type="AlphaFoldDB" id="A0A448YR25"/>
<evidence type="ECO:0000256" key="5">
    <source>
        <dbReference type="SAM" id="MobiDB-lite"/>
    </source>
</evidence>
<dbReference type="PANTHER" id="PTHR15375">
    <property type="entry name" value="ACTIVATOR OF S-PHASE KINASE-RELATED"/>
    <property type="match status" value="1"/>
</dbReference>
<dbReference type="FunFam" id="6.10.250.3410:FF:000001">
    <property type="entry name" value="Protein DBF4 homolog A"/>
    <property type="match status" value="1"/>
</dbReference>
<dbReference type="PROSITE" id="PS51265">
    <property type="entry name" value="ZF_DBF4"/>
    <property type="match status" value="1"/>
</dbReference>
<dbReference type="Pfam" id="PF08630">
    <property type="entry name" value="Dfp1_Him1_M"/>
    <property type="match status" value="1"/>
</dbReference>
<evidence type="ECO:0000313" key="7">
    <source>
        <dbReference type="EMBL" id="VEU23351.1"/>
    </source>
</evidence>
<evidence type="ECO:0000259" key="6">
    <source>
        <dbReference type="PROSITE" id="PS51265"/>
    </source>
</evidence>
<dbReference type="Gene3D" id="3.40.50.10190">
    <property type="entry name" value="BRCT domain"/>
    <property type="match status" value="1"/>
</dbReference>
<gene>
    <name evidence="7" type="ORF">BRENAR_LOCUS4082</name>
</gene>
<reference evidence="7 8" key="1">
    <citation type="submission" date="2018-12" db="EMBL/GenBank/DDBJ databases">
        <authorList>
            <person name="Tiukova I."/>
            <person name="Dainat J."/>
        </authorList>
    </citation>
    <scope>NUCLEOTIDE SEQUENCE [LARGE SCALE GENOMIC DNA]</scope>
</reference>
<dbReference type="GO" id="GO:0031431">
    <property type="term" value="C:Dbf4-dependent protein kinase complex"/>
    <property type="evidence" value="ECO:0007669"/>
    <property type="project" value="TreeGrafter"/>
</dbReference>
<evidence type="ECO:0000256" key="1">
    <source>
        <dbReference type="ARBA" id="ARBA00022723"/>
    </source>
</evidence>
<dbReference type="InterPro" id="IPR006572">
    <property type="entry name" value="Znf_DBF"/>
</dbReference>
<feature type="region of interest" description="Disordered" evidence="5">
    <location>
        <begin position="240"/>
        <end position="315"/>
    </location>
</feature>
<dbReference type="GO" id="GO:0003676">
    <property type="term" value="F:nucleic acid binding"/>
    <property type="evidence" value="ECO:0007669"/>
    <property type="project" value="InterPro"/>
</dbReference>
<dbReference type="Proteomes" id="UP000290900">
    <property type="component" value="Unassembled WGS sequence"/>
</dbReference>
<dbReference type="SMART" id="SM00586">
    <property type="entry name" value="ZnF_DBF"/>
    <property type="match status" value="1"/>
</dbReference>
<evidence type="ECO:0000256" key="3">
    <source>
        <dbReference type="ARBA" id="ARBA00022833"/>
    </source>
</evidence>
<evidence type="ECO:0000256" key="2">
    <source>
        <dbReference type="ARBA" id="ARBA00022771"/>
    </source>
</evidence>
<dbReference type="InterPro" id="IPR055116">
    <property type="entry name" value="DBF4_BRCT"/>
</dbReference>
<dbReference type="Gene3D" id="6.10.250.3410">
    <property type="entry name" value="DBF zinc finger"/>
    <property type="match status" value="1"/>
</dbReference>
<dbReference type="GO" id="GO:0043539">
    <property type="term" value="F:protein serine/threonine kinase activator activity"/>
    <property type="evidence" value="ECO:0007669"/>
    <property type="project" value="TreeGrafter"/>
</dbReference>
<dbReference type="PANTHER" id="PTHR15375:SF26">
    <property type="entry name" value="PROTEIN CHIFFON"/>
    <property type="match status" value="1"/>
</dbReference>
<feature type="compositionally biased region" description="Basic and acidic residues" evidence="5">
    <location>
        <begin position="446"/>
        <end position="460"/>
    </location>
</feature>
<feature type="domain" description="DBF4-type" evidence="6">
    <location>
        <begin position="484"/>
        <end position="533"/>
    </location>
</feature>
<evidence type="ECO:0000256" key="4">
    <source>
        <dbReference type="PROSITE-ProRule" id="PRU00600"/>
    </source>
</evidence>
<dbReference type="InterPro" id="IPR036420">
    <property type="entry name" value="BRCT_dom_sf"/>
</dbReference>
<sequence length="538" mass="61933">MTGNRLYEWQQSWRRLLKESVVYFEENSRRHEHENSHASAAFRGLGASIANFFSDSVTIIVSQRPYNKRGEYPQGDIFQIARKKELKVWNYEKVFRFMGNLGEPVPGDEPSSKLSSLLRNEKIFGPNDRDPNARRDDVKYFSNLYIYAYDLKQQTRPVAVREWGKTADYPKLCKSTNGRSLFVEDAHPHTGSSAVKRHARRMLFLEETKEYRQKLIEASYSDSDEKCPSYEARVHHKALWQENQTPDMGPTDINEKQDTNRAQEKSRMESHRHLVAEKHDDSPVLLPQHEDESREQTSVKVDHDHSSRKLGTRKPPRVLRRENSTMGFSGSKFKNDYGEIQASGVQNQSGSAAVSGTNIGNGLAPSYSLVYNKKIAKDQKKTMVFDQSAASARSRGNRIVEVAKENDDLQGDITNVSPAKKVLKRTALQEVVVDNNRDIELDTVKESPKALEEESTRDSPEVVQKNLKRKREHRVEIRQKRAKYESKPGYCENCRVKYNDFEDHIMTDKHRQFATNSENFADIDRLINTVEVTRSMGL</sequence>